<organism evidence="16">
    <name type="scientific">Thermomicrobium roseum</name>
    <dbReference type="NCBI Taxonomy" id="500"/>
    <lineage>
        <taxon>Bacteria</taxon>
        <taxon>Pseudomonadati</taxon>
        <taxon>Thermomicrobiota</taxon>
        <taxon>Thermomicrobia</taxon>
        <taxon>Thermomicrobiales</taxon>
        <taxon>Thermomicrobiaceae</taxon>
        <taxon>Thermomicrobium</taxon>
    </lineage>
</organism>
<dbReference type="FunFam" id="3.90.1170.20:FF:000001">
    <property type="entry name" value="Nicotinate-nucleotide diphosphorylase (Carboxylating)"/>
    <property type="match status" value="1"/>
</dbReference>
<dbReference type="FunFam" id="3.20.20.70:FF:000030">
    <property type="entry name" value="Nicotinate-nucleotide pyrophosphorylase, carboxylating"/>
    <property type="match status" value="1"/>
</dbReference>
<proteinExistence type="inferred from homology"/>
<comment type="subunit">
    <text evidence="4">Hexamer formed by 3 homodimers.</text>
</comment>
<dbReference type="UniPathway" id="UPA00253">
    <property type="reaction ID" value="UER00331"/>
</dbReference>
<dbReference type="InterPro" id="IPR002638">
    <property type="entry name" value="Quinolinate_PRibosylTrfase_C"/>
</dbReference>
<evidence type="ECO:0000259" key="15">
    <source>
        <dbReference type="Pfam" id="PF02749"/>
    </source>
</evidence>
<feature type="binding site" evidence="13">
    <location>
        <position position="161"/>
    </location>
    <ligand>
        <name>substrate</name>
    </ligand>
</feature>
<evidence type="ECO:0000256" key="6">
    <source>
        <dbReference type="ARBA" id="ARBA00022642"/>
    </source>
</evidence>
<gene>
    <name evidence="16" type="primary">nadC</name>
    <name evidence="16" type="ORF">ENP47_05630</name>
</gene>
<dbReference type="NCBIfam" id="TIGR00078">
    <property type="entry name" value="nadC"/>
    <property type="match status" value="1"/>
</dbReference>
<dbReference type="PANTHER" id="PTHR32179:SF3">
    <property type="entry name" value="NICOTINATE-NUCLEOTIDE PYROPHOSPHORYLASE [CARBOXYLATING]"/>
    <property type="match status" value="1"/>
</dbReference>
<dbReference type="Pfam" id="PF01729">
    <property type="entry name" value="QRPTase_C"/>
    <property type="match status" value="1"/>
</dbReference>
<dbReference type="PIRSF" id="PIRSF006250">
    <property type="entry name" value="NadC_ModD"/>
    <property type="match status" value="1"/>
</dbReference>
<dbReference type="Gene3D" id="3.90.1170.20">
    <property type="entry name" value="Quinolinate phosphoribosyl transferase, N-terminal domain"/>
    <property type="match status" value="1"/>
</dbReference>
<comment type="caution">
    <text evidence="16">The sequence shown here is derived from an EMBL/GenBank/DDBJ whole genome shotgun (WGS) entry which is preliminary data.</text>
</comment>
<feature type="binding site" evidence="13">
    <location>
        <position position="212"/>
    </location>
    <ligand>
        <name>substrate</name>
    </ligand>
</feature>
<comment type="function">
    <text evidence="1">Involved in the catabolism of quinolinic acid (QA).</text>
</comment>
<feature type="binding site" evidence="13">
    <location>
        <position position="191"/>
    </location>
    <ligand>
        <name>substrate</name>
    </ligand>
</feature>
<evidence type="ECO:0000313" key="16">
    <source>
        <dbReference type="EMBL" id="HEF65060.1"/>
    </source>
</evidence>
<comment type="similarity">
    <text evidence="3 12">Belongs to the NadC/ModD family.</text>
</comment>
<dbReference type="InterPro" id="IPR022412">
    <property type="entry name" value="Quinolinate_PRibosylTrfase_N"/>
</dbReference>
<feature type="binding site" evidence="13">
    <location>
        <position position="94"/>
    </location>
    <ligand>
        <name>substrate</name>
    </ligand>
</feature>
<evidence type="ECO:0000256" key="2">
    <source>
        <dbReference type="ARBA" id="ARBA00004893"/>
    </source>
</evidence>
<dbReference type="PANTHER" id="PTHR32179">
    <property type="entry name" value="NICOTINATE-NUCLEOTIDE PYROPHOSPHORYLASE [CARBOXYLATING]"/>
    <property type="match status" value="1"/>
</dbReference>
<name>A0A7C1X0G7_THERO</name>
<keyword evidence="8 12" id="KW-0808">Transferase</keyword>
<dbReference type="InterPro" id="IPR013785">
    <property type="entry name" value="Aldolase_TIM"/>
</dbReference>
<dbReference type="InterPro" id="IPR037128">
    <property type="entry name" value="Quinolinate_PRibosylTase_N_sf"/>
</dbReference>
<dbReference type="InterPro" id="IPR004393">
    <property type="entry name" value="NadC"/>
</dbReference>
<evidence type="ECO:0000256" key="9">
    <source>
        <dbReference type="ARBA" id="ARBA00033102"/>
    </source>
</evidence>
<keyword evidence="7 12" id="KW-0328">Glycosyltransferase</keyword>
<dbReference type="GO" id="GO:0034213">
    <property type="term" value="P:quinolinate catabolic process"/>
    <property type="evidence" value="ECO:0007669"/>
    <property type="project" value="TreeGrafter"/>
</dbReference>
<keyword evidence="6" id="KW-0662">Pyridine nucleotide biosynthesis</keyword>
<dbReference type="SUPFAM" id="SSF54675">
    <property type="entry name" value="Nicotinate/Quinolinate PRTase N-terminal domain-like"/>
    <property type="match status" value="1"/>
</dbReference>
<evidence type="ECO:0000256" key="10">
    <source>
        <dbReference type="ARBA" id="ARBA00047445"/>
    </source>
</evidence>
<dbReference type="InterPro" id="IPR027277">
    <property type="entry name" value="NadC/ModD"/>
</dbReference>
<evidence type="ECO:0000256" key="7">
    <source>
        <dbReference type="ARBA" id="ARBA00022676"/>
    </source>
</evidence>
<dbReference type="AlphaFoldDB" id="A0A7C1X0G7"/>
<evidence type="ECO:0000256" key="5">
    <source>
        <dbReference type="ARBA" id="ARBA00011944"/>
    </source>
</evidence>
<evidence type="ECO:0000256" key="3">
    <source>
        <dbReference type="ARBA" id="ARBA00009400"/>
    </source>
</evidence>
<evidence type="ECO:0000256" key="13">
    <source>
        <dbReference type="PIRSR" id="PIRSR006250-1"/>
    </source>
</evidence>
<feature type="binding site" evidence="13">
    <location>
        <begin position="235"/>
        <end position="237"/>
    </location>
    <ligand>
        <name>substrate</name>
    </ligand>
</feature>
<dbReference type="GO" id="GO:0005737">
    <property type="term" value="C:cytoplasm"/>
    <property type="evidence" value="ECO:0007669"/>
    <property type="project" value="TreeGrafter"/>
</dbReference>
<feature type="domain" description="Quinolinate phosphoribosyl transferase N-terminal" evidence="15">
    <location>
        <begin position="19"/>
        <end position="104"/>
    </location>
</feature>
<comment type="pathway">
    <text evidence="2">Cofactor biosynthesis; NAD(+) biosynthesis; nicotinate D-ribonucleotide from quinolinate: step 1/1.</text>
</comment>
<protein>
    <recommendedName>
        <fullName evidence="11">Probable nicotinate-nucleotide pyrophosphorylase [carboxylating]</fullName>
        <ecNumber evidence="5">2.4.2.19</ecNumber>
    </recommendedName>
    <alternativeName>
        <fullName evidence="9">Quinolinate phosphoribosyltransferase [decarboxylating]</fullName>
    </alternativeName>
</protein>
<evidence type="ECO:0000259" key="14">
    <source>
        <dbReference type="Pfam" id="PF01729"/>
    </source>
</evidence>
<evidence type="ECO:0000256" key="8">
    <source>
        <dbReference type="ARBA" id="ARBA00022679"/>
    </source>
</evidence>
<sequence length="278" mass="29650">MTLREQIRSWLAEDIGHGDITTSLVVDPATFGVAEIVARESGVLCGLPVAMTVFQELDTTLSWEACAAEGSRIVPGQTVARLTGRLSSILSAERLALNLLQRLSGIATLTRAFVEAVEGTGVAILDTRKTTPGMRVLEKYAVRVGGGRNHRFGLFDGILIKDNHIRAAGSVTEAVRRAKAAAPHPLVIEVEVITLEELEEALAAGADWILLDNMDLDTMREAVRRVAGRAKIEASGGVTLERVRAIAETGVDAISVGALTHSARALDLSLEIVSIQSQ</sequence>
<dbReference type="GO" id="GO:0009435">
    <property type="term" value="P:NAD+ biosynthetic process"/>
    <property type="evidence" value="ECO:0007669"/>
    <property type="project" value="UniProtKB-UniPathway"/>
</dbReference>
<evidence type="ECO:0000256" key="12">
    <source>
        <dbReference type="PIRNR" id="PIRNR006250"/>
    </source>
</evidence>
<dbReference type="EMBL" id="DSJL01000010">
    <property type="protein sequence ID" value="HEF65060.1"/>
    <property type="molecule type" value="Genomic_DNA"/>
</dbReference>
<dbReference type="InterPro" id="IPR036068">
    <property type="entry name" value="Nicotinate_pribotase-like_C"/>
</dbReference>
<evidence type="ECO:0000256" key="11">
    <source>
        <dbReference type="ARBA" id="ARBA00069173"/>
    </source>
</evidence>
<evidence type="ECO:0000256" key="4">
    <source>
        <dbReference type="ARBA" id="ARBA00011218"/>
    </source>
</evidence>
<dbReference type="SUPFAM" id="SSF51690">
    <property type="entry name" value="Nicotinate/Quinolinate PRTase C-terminal domain-like"/>
    <property type="match status" value="1"/>
</dbReference>
<accession>A0A7C1X0G7</accession>
<reference evidence="16" key="1">
    <citation type="journal article" date="2020" name="mSystems">
        <title>Genome- and Community-Level Interaction Insights into Carbon Utilization and Element Cycling Functions of Hydrothermarchaeota in Hydrothermal Sediment.</title>
        <authorList>
            <person name="Zhou Z."/>
            <person name="Liu Y."/>
            <person name="Xu W."/>
            <person name="Pan J."/>
            <person name="Luo Z.H."/>
            <person name="Li M."/>
        </authorList>
    </citation>
    <scope>NUCLEOTIDE SEQUENCE [LARGE SCALE GENOMIC DNA]</scope>
    <source>
        <strain evidence="16">SpSt-222</strain>
    </source>
</reference>
<dbReference type="GO" id="GO:0004514">
    <property type="term" value="F:nicotinate-nucleotide diphosphorylase (carboxylating) activity"/>
    <property type="evidence" value="ECO:0007669"/>
    <property type="project" value="UniProtKB-EC"/>
</dbReference>
<evidence type="ECO:0000256" key="1">
    <source>
        <dbReference type="ARBA" id="ARBA00003237"/>
    </source>
</evidence>
<dbReference type="Gene3D" id="3.20.20.70">
    <property type="entry name" value="Aldolase class I"/>
    <property type="match status" value="1"/>
</dbReference>
<dbReference type="Pfam" id="PF02749">
    <property type="entry name" value="QRPTase_N"/>
    <property type="match status" value="1"/>
</dbReference>
<feature type="binding site" evidence="13">
    <location>
        <begin position="256"/>
        <end position="258"/>
    </location>
    <ligand>
        <name>substrate</name>
    </ligand>
</feature>
<dbReference type="EC" id="2.4.2.19" evidence="5"/>
<feature type="binding site" evidence="13">
    <location>
        <begin position="127"/>
        <end position="129"/>
    </location>
    <ligand>
        <name>substrate</name>
    </ligand>
</feature>
<feature type="domain" description="Quinolinate phosphoribosyl transferase C-terminal" evidence="14">
    <location>
        <begin position="106"/>
        <end position="271"/>
    </location>
</feature>
<feature type="binding site" evidence="13">
    <location>
        <position position="151"/>
    </location>
    <ligand>
        <name>substrate</name>
    </ligand>
</feature>
<dbReference type="CDD" id="cd01572">
    <property type="entry name" value="QPRTase"/>
    <property type="match status" value="1"/>
</dbReference>
<comment type="catalytic activity">
    <reaction evidence="10">
        <text>nicotinate beta-D-ribonucleotide + CO2 + diphosphate = quinolinate + 5-phospho-alpha-D-ribose 1-diphosphate + 2 H(+)</text>
        <dbReference type="Rhea" id="RHEA:12733"/>
        <dbReference type="ChEBI" id="CHEBI:15378"/>
        <dbReference type="ChEBI" id="CHEBI:16526"/>
        <dbReference type="ChEBI" id="CHEBI:29959"/>
        <dbReference type="ChEBI" id="CHEBI:33019"/>
        <dbReference type="ChEBI" id="CHEBI:57502"/>
        <dbReference type="ChEBI" id="CHEBI:58017"/>
        <dbReference type="EC" id="2.4.2.19"/>
    </reaction>
</comment>